<evidence type="ECO:0000256" key="2">
    <source>
        <dbReference type="ARBA" id="ARBA00023242"/>
    </source>
</evidence>
<dbReference type="CDD" id="cd12876">
    <property type="entry name" value="SPRY_SOCS3"/>
    <property type="match status" value="1"/>
</dbReference>
<evidence type="ECO:0000256" key="1">
    <source>
        <dbReference type="ARBA" id="ARBA00004123"/>
    </source>
</evidence>
<dbReference type="SUPFAM" id="SSF49899">
    <property type="entry name" value="Concanavalin A-like lectins/glucanases"/>
    <property type="match status" value="1"/>
</dbReference>
<gene>
    <name evidence="4" type="ORF">CEUTPL_LOCUS12096</name>
</gene>
<comment type="subcellular location">
    <subcellularLocation>
        <location evidence="1">Nucleus</location>
    </subcellularLocation>
</comment>
<reference evidence="4" key="1">
    <citation type="submission" date="2022-01" db="EMBL/GenBank/DDBJ databases">
        <authorList>
            <person name="King R."/>
        </authorList>
    </citation>
    <scope>NUCLEOTIDE SEQUENCE</scope>
</reference>
<keyword evidence="5" id="KW-1185">Reference proteome</keyword>
<dbReference type="Gene3D" id="2.60.120.920">
    <property type="match status" value="1"/>
</dbReference>
<sequence>MNSEEEEIKEPSWNGLELPCEDHWTWDKNHHSHEVTLSGKHLRTAHFHSNWSSGTAAARGTRVLNNGRYYWELMLSRRIFGTSMMFGIGTRKARLHEDSFVNLLGIDENSWGLSHKGLIWHNGSWAYYTKPFRENVSTRIGVLFDGIAGTLTYYKDGKCLGVAFRGLNDIKEPLFPLVCSTAAKTEMVLENIKRDFVNLQDRCRAVIVKKIKCKQDVKELYLPSRIQTYLSEVIEDSVEPFKLVSQNLSYLETNFLTTIPSKKTV</sequence>
<dbReference type="InterPro" id="IPR043136">
    <property type="entry name" value="B30.2/SPRY_sf"/>
</dbReference>
<keyword evidence="2" id="KW-0539">Nucleus</keyword>
<dbReference type="OrthoDB" id="5951542at2759"/>
<dbReference type="GO" id="GO:0043161">
    <property type="term" value="P:proteasome-mediated ubiquitin-dependent protein catabolic process"/>
    <property type="evidence" value="ECO:0007669"/>
    <property type="project" value="TreeGrafter"/>
</dbReference>
<dbReference type="GO" id="GO:0005634">
    <property type="term" value="C:nucleus"/>
    <property type="evidence" value="ECO:0007669"/>
    <property type="project" value="UniProtKB-SubCell"/>
</dbReference>
<evidence type="ECO:0000313" key="5">
    <source>
        <dbReference type="Proteomes" id="UP001152799"/>
    </source>
</evidence>
<name>A0A9N9N0S1_9CUCU</name>
<dbReference type="InterPro" id="IPR035754">
    <property type="entry name" value="SPRY_SPSB3"/>
</dbReference>
<evidence type="ECO:0000313" key="4">
    <source>
        <dbReference type="EMBL" id="CAG9771666.1"/>
    </source>
</evidence>
<accession>A0A9N9N0S1</accession>
<dbReference type="EMBL" id="OU892283">
    <property type="protein sequence ID" value="CAG9771666.1"/>
    <property type="molecule type" value="Genomic_DNA"/>
</dbReference>
<dbReference type="Proteomes" id="UP001152799">
    <property type="component" value="Chromosome 7"/>
</dbReference>
<evidence type="ECO:0000259" key="3">
    <source>
        <dbReference type="SMART" id="SM00449"/>
    </source>
</evidence>
<dbReference type="FunFam" id="2.60.120.920:FF:000078">
    <property type="entry name" value="GD12021"/>
    <property type="match status" value="1"/>
</dbReference>
<organism evidence="4 5">
    <name type="scientific">Ceutorhynchus assimilis</name>
    <name type="common">cabbage seed weevil</name>
    <dbReference type="NCBI Taxonomy" id="467358"/>
    <lineage>
        <taxon>Eukaryota</taxon>
        <taxon>Metazoa</taxon>
        <taxon>Ecdysozoa</taxon>
        <taxon>Arthropoda</taxon>
        <taxon>Hexapoda</taxon>
        <taxon>Insecta</taxon>
        <taxon>Pterygota</taxon>
        <taxon>Neoptera</taxon>
        <taxon>Endopterygota</taxon>
        <taxon>Coleoptera</taxon>
        <taxon>Polyphaga</taxon>
        <taxon>Cucujiformia</taxon>
        <taxon>Curculionidae</taxon>
        <taxon>Ceutorhynchinae</taxon>
        <taxon>Ceutorhynchus</taxon>
    </lineage>
</organism>
<dbReference type="InterPro" id="IPR050672">
    <property type="entry name" value="FBXO45-Fsn/SPSB_families"/>
</dbReference>
<dbReference type="Pfam" id="PF00622">
    <property type="entry name" value="SPRY"/>
    <property type="match status" value="1"/>
</dbReference>
<proteinExistence type="predicted"/>
<dbReference type="SMART" id="SM00449">
    <property type="entry name" value="SPRY"/>
    <property type="match status" value="1"/>
</dbReference>
<protein>
    <recommendedName>
        <fullName evidence="3">SPRY domain-containing protein</fullName>
    </recommendedName>
</protein>
<dbReference type="InterPro" id="IPR013320">
    <property type="entry name" value="ConA-like_dom_sf"/>
</dbReference>
<dbReference type="InterPro" id="IPR003877">
    <property type="entry name" value="SPRY_dom"/>
</dbReference>
<dbReference type="PANTHER" id="PTHR12245:SF12">
    <property type="entry name" value="SPRY DOMAIN-CONTAINING SOCS BOX PROTEIN 3"/>
    <property type="match status" value="1"/>
</dbReference>
<dbReference type="GO" id="GO:0019005">
    <property type="term" value="C:SCF ubiquitin ligase complex"/>
    <property type="evidence" value="ECO:0007669"/>
    <property type="project" value="TreeGrafter"/>
</dbReference>
<feature type="domain" description="SPRY" evidence="3">
    <location>
        <begin position="66"/>
        <end position="193"/>
    </location>
</feature>
<dbReference type="Pfam" id="PF07525">
    <property type="entry name" value="SOCS_box"/>
    <property type="match status" value="1"/>
</dbReference>
<dbReference type="AlphaFoldDB" id="A0A9N9N0S1"/>
<dbReference type="PANTHER" id="PTHR12245">
    <property type="entry name" value="SPRY DOMAIN CONTAINING SOCS BOX PROTEIN"/>
    <property type="match status" value="1"/>
</dbReference>
<dbReference type="InterPro" id="IPR001496">
    <property type="entry name" value="SOCS_box"/>
</dbReference>